<dbReference type="Proteomes" id="UP000051295">
    <property type="component" value="Unassembled WGS sequence"/>
</dbReference>
<accession>A0A0T5NQA3</accession>
<dbReference type="AlphaFoldDB" id="A0A0T5NQA3"/>
<name>A0A0T5NQA3_9RHOB</name>
<sequence>MPIVVRLWPVAADAASKMRPKTIDPETDRFAAYNHATLGKQILDIRRARREPMAPPDRVIDDLTGVTKALKA</sequence>
<dbReference type="STRING" id="1641875.XM53_17945"/>
<reference evidence="1 2" key="1">
    <citation type="submission" date="2015-04" db="EMBL/GenBank/DDBJ databases">
        <title>The draft genome sequence of Roseovarius sp.R12b.</title>
        <authorList>
            <person name="Li G."/>
            <person name="Lai Q."/>
            <person name="Shao Z."/>
            <person name="Yan P."/>
        </authorList>
    </citation>
    <scope>NUCLEOTIDE SEQUENCE [LARGE SCALE GENOMIC DNA]</scope>
    <source>
        <strain evidence="1 2">R12B</strain>
    </source>
</reference>
<dbReference type="PATRIC" id="fig|1641875.4.peg.2106"/>
<protein>
    <submittedName>
        <fullName evidence="1">Uncharacterized protein</fullName>
    </submittedName>
</protein>
<proteinExistence type="predicted"/>
<evidence type="ECO:0000313" key="1">
    <source>
        <dbReference type="EMBL" id="KRS11129.1"/>
    </source>
</evidence>
<comment type="caution">
    <text evidence="1">The sequence shown here is derived from an EMBL/GenBank/DDBJ whole genome shotgun (WGS) entry which is preliminary data.</text>
</comment>
<keyword evidence="2" id="KW-1185">Reference proteome</keyword>
<evidence type="ECO:0000313" key="2">
    <source>
        <dbReference type="Proteomes" id="UP000051295"/>
    </source>
</evidence>
<dbReference type="EMBL" id="LAXJ01000023">
    <property type="protein sequence ID" value="KRS11129.1"/>
    <property type="molecule type" value="Genomic_DNA"/>
</dbReference>
<gene>
    <name evidence="1" type="ORF">XM53_17945</name>
</gene>
<organism evidence="1 2">
    <name type="scientific">Roseovarius atlanticus</name>
    <dbReference type="NCBI Taxonomy" id="1641875"/>
    <lineage>
        <taxon>Bacteria</taxon>
        <taxon>Pseudomonadati</taxon>
        <taxon>Pseudomonadota</taxon>
        <taxon>Alphaproteobacteria</taxon>
        <taxon>Rhodobacterales</taxon>
        <taxon>Roseobacteraceae</taxon>
        <taxon>Roseovarius</taxon>
    </lineage>
</organism>